<name>A0A0W0DDI3_CANGB</name>
<dbReference type="VEuPathDB" id="FungiDB:B1J91_J02376g"/>
<proteinExistence type="predicted"/>
<evidence type="ECO:0000313" key="3">
    <source>
        <dbReference type="Proteomes" id="UP000054886"/>
    </source>
</evidence>
<feature type="region of interest" description="Disordered" evidence="1">
    <location>
        <begin position="285"/>
        <end position="308"/>
    </location>
</feature>
<dbReference type="InterPro" id="IPR053030">
    <property type="entry name" value="Ribosomal_biogenesis_FAF1-like"/>
</dbReference>
<dbReference type="AlphaFoldDB" id="A0A0W0DDI3"/>
<dbReference type="GO" id="GO:0005730">
    <property type="term" value="C:nucleolus"/>
    <property type="evidence" value="ECO:0007669"/>
    <property type="project" value="EnsemblFungi"/>
</dbReference>
<accession>A0A0W0DDI3</accession>
<dbReference type="VEuPathDB" id="FungiDB:CAGL0J02376g"/>
<sequence length="334" mass="37429">MGETDAEYLKMLELQRQAFEAQFGSLESMGYEDKTKEGDDSGSSDVDSFSGDSDLSDKEGSDESEQDEEQFRGFDEEDDVEDKSVSKSADIRQPKVIKFSGANDTYVPPSKKEQKLLRSGKTLNKNRKLLESEGTETKPGDDEGEDMEMENLQNDIELQRFLKESHLLSAFNSATSGASLTLDGLKDTTVSYQDDEVMGKARARTLEMRLQNISKVNGDGRKISKLEKVPMHVRKGMIDKHVKRIKKYEEEAADAGIVLSKVKSGNFRKIESTYVKDIERRIGSSIKSKDLEKSKKRTRGLKVQSVGRSTRNGLVISSEDIARINGSGKSKRRR</sequence>
<dbReference type="VEuPathDB" id="FungiDB:GWK60_J02211"/>
<protein>
    <submittedName>
        <fullName evidence="2">Protein FAF1</fullName>
    </submittedName>
</protein>
<dbReference type="PhylomeDB" id="A0A0W0DDI3"/>
<feature type="compositionally biased region" description="Low complexity" evidence="1">
    <location>
        <begin position="41"/>
        <end position="53"/>
    </location>
</feature>
<organism evidence="2 3">
    <name type="scientific">Candida glabrata</name>
    <name type="common">Yeast</name>
    <name type="synonym">Torulopsis glabrata</name>
    <dbReference type="NCBI Taxonomy" id="5478"/>
    <lineage>
        <taxon>Eukaryota</taxon>
        <taxon>Fungi</taxon>
        <taxon>Dikarya</taxon>
        <taxon>Ascomycota</taxon>
        <taxon>Saccharomycotina</taxon>
        <taxon>Saccharomycetes</taxon>
        <taxon>Saccharomycetales</taxon>
        <taxon>Saccharomycetaceae</taxon>
        <taxon>Nakaseomyces</taxon>
    </lineage>
</organism>
<dbReference type="EMBL" id="LLZZ01000009">
    <property type="protein sequence ID" value="KTB13501.1"/>
    <property type="molecule type" value="Genomic_DNA"/>
</dbReference>
<dbReference type="VEuPathDB" id="FungiDB:GVI51_J02233"/>
<gene>
    <name evidence="2" type="ORF">AO440_002887</name>
</gene>
<dbReference type="PANTHER" id="PTHR28096:SF1">
    <property type="entry name" value="PROTEIN FAF1"/>
    <property type="match status" value="1"/>
</dbReference>
<feature type="compositionally biased region" description="Basic and acidic residues" evidence="1">
    <location>
        <begin position="82"/>
        <end position="93"/>
    </location>
</feature>
<comment type="caution">
    <text evidence="2">The sequence shown here is derived from an EMBL/GenBank/DDBJ whole genome shotgun (WGS) entry which is preliminary data.</text>
</comment>
<feature type="region of interest" description="Disordered" evidence="1">
    <location>
        <begin position="29"/>
        <end position="147"/>
    </location>
</feature>
<dbReference type="PANTHER" id="PTHR28096">
    <property type="entry name" value="PROTEIN FAF1"/>
    <property type="match status" value="1"/>
</dbReference>
<feature type="compositionally biased region" description="Basic and acidic residues" evidence="1">
    <location>
        <begin position="128"/>
        <end position="141"/>
    </location>
</feature>
<dbReference type="Proteomes" id="UP000054886">
    <property type="component" value="Unassembled WGS sequence"/>
</dbReference>
<evidence type="ECO:0000313" key="2">
    <source>
        <dbReference type="EMBL" id="KTB13501.1"/>
    </source>
</evidence>
<reference evidence="2 3" key="1">
    <citation type="submission" date="2015-10" db="EMBL/GenBank/DDBJ databases">
        <title>Draft genomes sequences of Candida glabrata isolates 1A, 1B, 2A, 2B, 3A and 3B.</title>
        <authorList>
            <person name="Haavelsrud O.E."/>
            <person name="Gaustad P."/>
        </authorList>
    </citation>
    <scope>NUCLEOTIDE SEQUENCE [LARGE SCALE GENOMIC DNA]</scope>
    <source>
        <strain evidence="2">910700640</strain>
    </source>
</reference>
<evidence type="ECO:0000256" key="1">
    <source>
        <dbReference type="SAM" id="MobiDB-lite"/>
    </source>
</evidence>
<dbReference type="GO" id="GO:0000462">
    <property type="term" value="P:maturation of SSU-rRNA from tricistronic rRNA transcript (SSU-rRNA, 5.8S rRNA, LSU-rRNA)"/>
    <property type="evidence" value="ECO:0007669"/>
    <property type="project" value="EnsemblFungi"/>
</dbReference>
<dbReference type="OMA" id="FEAQFKP"/>